<gene>
    <name evidence="5" type="ORF">BN1723_017802</name>
</gene>
<organism evidence="5 6">
    <name type="scientific">Verticillium longisporum</name>
    <name type="common">Verticillium dahliae var. longisporum</name>
    <dbReference type="NCBI Taxonomy" id="100787"/>
    <lineage>
        <taxon>Eukaryota</taxon>
        <taxon>Fungi</taxon>
        <taxon>Dikarya</taxon>
        <taxon>Ascomycota</taxon>
        <taxon>Pezizomycotina</taxon>
        <taxon>Sordariomycetes</taxon>
        <taxon>Hypocreomycetidae</taxon>
        <taxon>Glomerellales</taxon>
        <taxon>Plectosphaerellaceae</taxon>
        <taxon>Verticillium</taxon>
    </lineage>
</organism>
<dbReference type="Pfam" id="PF00067">
    <property type="entry name" value="p450"/>
    <property type="match status" value="1"/>
</dbReference>
<dbReference type="GO" id="GO:0004497">
    <property type="term" value="F:monooxygenase activity"/>
    <property type="evidence" value="ECO:0007669"/>
    <property type="project" value="InterPro"/>
</dbReference>
<dbReference type="PANTHER" id="PTHR46300">
    <property type="entry name" value="P450, PUTATIVE (EUROFUNG)-RELATED-RELATED"/>
    <property type="match status" value="1"/>
</dbReference>
<evidence type="ECO:0000256" key="3">
    <source>
        <dbReference type="ARBA" id="ARBA00023002"/>
    </source>
</evidence>
<dbReference type="PANTHER" id="PTHR46300:SF5">
    <property type="entry name" value="CYTOCHROME P450"/>
    <property type="match status" value="1"/>
</dbReference>
<evidence type="ECO:0000256" key="4">
    <source>
        <dbReference type="ARBA" id="ARBA00023004"/>
    </source>
</evidence>
<dbReference type="Gene3D" id="1.10.630.10">
    <property type="entry name" value="Cytochrome P450"/>
    <property type="match status" value="1"/>
</dbReference>
<comment type="similarity">
    <text evidence="1">Belongs to the cytochrome P450 family.</text>
</comment>
<evidence type="ECO:0000313" key="5">
    <source>
        <dbReference type="EMBL" id="CRK19672.1"/>
    </source>
</evidence>
<evidence type="ECO:0000313" key="6">
    <source>
        <dbReference type="Proteomes" id="UP000045706"/>
    </source>
</evidence>
<accession>A0A0G4LCC3</accession>
<dbReference type="GO" id="GO:0016705">
    <property type="term" value="F:oxidoreductase activity, acting on paired donors, with incorporation or reduction of molecular oxygen"/>
    <property type="evidence" value="ECO:0007669"/>
    <property type="project" value="InterPro"/>
</dbReference>
<proteinExistence type="inferred from homology"/>
<evidence type="ECO:0000256" key="1">
    <source>
        <dbReference type="ARBA" id="ARBA00010617"/>
    </source>
</evidence>
<reference evidence="6" key="1">
    <citation type="submission" date="2015-05" db="EMBL/GenBank/DDBJ databases">
        <authorList>
            <person name="Fogelqvist Johan"/>
        </authorList>
    </citation>
    <scope>NUCLEOTIDE SEQUENCE [LARGE SCALE GENOMIC DNA]</scope>
</reference>
<dbReference type="GO" id="GO:0005506">
    <property type="term" value="F:iron ion binding"/>
    <property type="evidence" value="ECO:0007669"/>
    <property type="project" value="InterPro"/>
</dbReference>
<dbReference type="InterPro" id="IPR050364">
    <property type="entry name" value="Cytochrome_P450_fung"/>
</dbReference>
<dbReference type="InterPro" id="IPR036396">
    <property type="entry name" value="Cyt_P450_sf"/>
</dbReference>
<dbReference type="InterPro" id="IPR001128">
    <property type="entry name" value="Cyt_P450"/>
</dbReference>
<evidence type="ECO:0000256" key="2">
    <source>
        <dbReference type="ARBA" id="ARBA00022723"/>
    </source>
</evidence>
<keyword evidence="3" id="KW-0560">Oxidoreductase</keyword>
<protein>
    <submittedName>
        <fullName evidence="5">Uncharacterized protein</fullName>
    </submittedName>
</protein>
<name>A0A0G4LCC3_VERLO</name>
<dbReference type="Proteomes" id="UP000045706">
    <property type="component" value="Unassembled WGS sequence"/>
</dbReference>
<dbReference type="AlphaFoldDB" id="A0A0G4LCC3"/>
<sequence length="233" mass="26471">MICLNSRQAAEDLLERRGSNYCDRPRFTLFEIMGWGLTLTFLRYGPRFSLHRRLFQTTFSRTNVRKFEFIQQHEARKTVRNLLQDPADWKDITLLMATSIIFRIAFGQEVVDKDSPYCAMSQAANYATTAGGTPGLSASIVSARLMSTLSASAPVILSAIERWQELWDRETTRLGPEKVRASGLFRHSGGVAWLVRRSVEVSIGNGKQCAYTRGVDHDSLKELHDFLQMCRDT</sequence>
<keyword evidence="2" id="KW-0479">Metal-binding</keyword>
<keyword evidence="4" id="KW-0408">Iron</keyword>
<dbReference type="SUPFAM" id="SSF48264">
    <property type="entry name" value="Cytochrome P450"/>
    <property type="match status" value="1"/>
</dbReference>
<dbReference type="EMBL" id="CVQI01010291">
    <property type="protein sequence ID" value="CRK19672.1"/>
    <property type="molecule type" value="Genomic_DNA"/>
</dbReference>
<dbReference type="GO" id="GO:0020037">
    <property type="term" value="F:heme binding"/>
    <property type="evidence" value="ECO:0007669"/>
    <property type="project" value="InterPro"/>
</dbReference>